<dbReference type="AlphaFoldDB" id="A0A0M8K921"/>
<evidence type="ECO:0000313" key="3">
    <source>
        <dbReference type="Proteomes" id="UP000037784"/>
    </source>
</evidence>
<sequence>MDDILARIRALSEEERRTLFARLWQENDLAEALRAAQHLRPAASGAATWPQDVHYVLIFDGGSKGNPGKGYGSAMLVRTDTGQRKVQRFDFEGSLTNNEAEYKTLIEAVRLLLDKIRAHGKDPAAYRLEVRGDSDLVVQQLSGRWKARDARMAALRDEALALLNQFGGWRITHHDRSNSVHWLGH</sequence>
<organism evidence="2 3">
    <name type="scientific">Ardenticatena maritima</name>
    <dbReference type="NCBI Taxonomy" id="872965"/>
    <lineage>
        <taxon>Bacteria</taxon>
        <taxon>Bacillati</taxon>
        <taxon>Chloroflexota</taxon>
        <taxon>Ardenticatenia</taxon>
        <taxon>Ardenticatenales</taxon>
        <taxon>Ardenticatenaceae</taxon>
        <taxon>Ardenticatena</taxon>
    </lineage>
</organism>
<name>A0A0M8K921_9CHLR</name>
<accession>A0A0M8K921</accession>
<dbReference type="Proteomes" id="UP000037784">
    <property type="component" value="Unassembled WGS sequence"/>
</dbReference>
<gene>
    <name evidence="2" type="ORF">ARMA_1744</name>
</gene>
<dbReference type="SUPFAM" id="SSF53098">
    <property type="entry name" value="Ribonuclease H-like"/>
    <property type="match status" value="1"/>
</dbReference>
<dbReference type="GO" id="GO:0003676">
    <property type="term" value="F:nucleic acid binding"/>
    <property type="evidence" value="ECO:0007669"/>
    <property type="project" value="InterPro"/>
</dbReference>
<keyword evidence="3" id="KW-1185">Reference proteome</keyword>
<dbReference type="STRING" id="872965.SE16_08975"/>
<dbReference type="InParanoid" id="A0A0M8K921"/>
<dbReference type="InterPro" id="IPR036397">
    <property type="entry name" value="RNaseH_sf"/>
</dbReference>
<protein>
    <recommendedName>
        <fullName evidence="1">RNase H type-1 domain-containing protein</fullName>
    </recommendedName>
</protein>
<comment type="caution">
    <text evidence="2">The sequence shown here is derived from an EMBL/GenBank/DDBJ whole genome shotgun (WGS) entry which is preliminary data.</text>
</comment>
<reference evidence="2 3" key="1">
    <citation type="journal article" date="2015" name="Genome Announc.">
        <title>Draft Genome Sequence of a Heterotrophic Facultative Anaerobic Thermophilic Bacterium, Ardenticatena maritima Strain 110ST.</title>
        <authorList>
            <person name="Kawaichi S."/>
            <person name="Yoshida T."/>
            <person name="Sako Y."/>
            <person name="Nakamura R."/>
        </authorList>
    </citation>
    <scope>NUCLEOTIDE SEQUENCE [LARGE SCALE GENOMIC DNA]</scope>
    <source>
        <strain evidence="2 3">110S</strain>
    </source>
</reference>
<dbReference type="PANTHER" id="PTHR46387:SF2">
    <property type="entry name" value="RIBONUCLEASE HI"/>
    <property type="match status" value="1"/>
</dbReference>
<dbReference type="InterPro" id="IPR002156">
    <property type="entry name" value="RNaseH_domain"/>
</dbReference>
<dbReference type="PANTHER" id="PTHR46387">
    <property type="entry name" value="POLYNUCLEOTIDYL TRANSFERASE, RIBONUCLEASE H-LIKE SUPERFAMILY PROTEIN"/>
    <property type="match status" value="1"/>
</dbReference>
<dbReference type="Pfam" id="PF13456">
    <property type="entry name" value="RVT_3"/>
    <property type="match status" value="1"/>
</dbReference>
<proteinExistence type="predicted"/>
<feature type="domain" description="RNase H type-1" evidence="1">
    <location>
        <begin position="51"/>
        <end position="185"/>
    </location>
</feature>
<dbReference type="EMBL" id="BBZA01000137">
    <property type="protein sequence ID" value="GAP63321.1"/>
    <property type="molecule type" value="Genomic_DNA"/>
</dbReference>
<reference evidence="3" key="2">
    <citation type="submission" date="2015-08" db="EMBL/GenBank/DDBJ databases">
        <title>Draft Genome Sequence of a Heterotrophic Facultative Anaerobic Bacterium Ardenticatena maritima Strain 110S.</title>
        <authorList>
            <person name="Kawaichi S."/>
            <person name="Yoshida T."/>
            <person name="Sako Y."/>
            <person name="Nakamura R."/>
        </authorList>
    </citation>
    <scope>NUCLEOTIDE SEQUENCE [LARGE SCALE GENOMIC DNA]</scope>
    <source>
        <strain evidence="3">110S</strain>
    </source>
</reference>
<dbReference type="Gene3D" id="3.30.420.10">
    <property type="entry name" value="Ribonuclease H-like superfamily/Ribonuclease H"/>
    <property type="match status" value="1"/>
</dbReference>
<evidence type="ECO:0000313" key="2">
    <source>
        <dbReference type="EMBL" id="GAP63321.1"/>
    </source>
</evidence>
<dbReference type="CDD" id="cd09279">
    <property type="entry name" value="RNase_HI_like"/>
    <property type="match status" value="1"/>
</dbReference>
<evidence type="ECO:0000259" key="1">
    <source>
        <dbReference type="PROSITE" id="PS50879"/>
    </source>
</evidence>
<dbReference type="InterPro" id="IPR012337">
    <property type="entry name" value="RNaseH-like_sf"/>
</dbReference>
<dbReference type="PROSITE" id="PS50879">
    <property type="entry name" value="RNASE_H_1"/>
    <property type="match status" value="1"/>
</dbReference>
<dbReference type="GO" id="GO:0004523">
    <property type="term" value="F:RNA-DNA hybrid ribonuclease activity"/>
    <property type="evidence" value="ECO:0007669"/>
    <property type="project" value="InterPro"/>
</dbReference>